<feature type="compositionally biased region" description="Polar residues" evidence="2">
    <location>
        <begin position="18"/>
        <end position="37"/>
    </location>
</feature>
<dbReference type="EMBL" id="KZ819321">
    <property type="protein sequence ID" value="PWN24214.1"/>
    <property type="molecule type" value="Genomic_DNA"/>
</dbReference>
<dbReference type="AlphaFoldDB" id="A0A316UH12"/>
<feature type="compositionally biased region" description="Low complexity" evidence="2">
    <location>
        <begin position="202"/>
        <end position="211"/>
    </location>
</feature>
<dbReference type="PROSITE" id="PS50157">
    <property type="entry name" value="ZINC_FINGER_C2H2_2"/>
    <property type="match status" value="1"/>
</dbReference>
<feature type="compositionally biased region" description="Acidic residues" evidence="2">
    <location>
        <begin position="519"/>
        <end position="534"/>
    </location>
</feature>
<feature type="compositionally biased region" description="Low complexity" evidence="2">
    <location>
        <begin position="87"/>
        <end position="104"/>
    </location>
</feature>
<keyword evidence="1" id="KW-0862">Zinc</keyword>
<feature type="region of interest" description="Disordered" evidence="2">
    <location>
        <begin position="1"/>
        <end position="143"/>
    </location>
</feature>
<reference evidence="4 5" key="1">
    <citation type="journal article" date="2018" name="Mol. Biol. Evol.">
        <title>Broad Genomic Sampling Reveals a Smut Pathogenic Ancestry of the Fungal Clade Ustilaginomycotina.</title>
        <authorList>
            <person name="Kijpornyongpan T."/>
            <person name="Mondo S.J."/>
            <person name="Barry K."/>
            <person name="Sandor L."/>
            <person name="Lee J."/>
            <person name="Lipzen A."/>
            <person name="Pangilinan J."/>
            <person name="LaButti K."/>
            <person name="Hainaut M."/>
            <person name="Henrissat B."/>
            <person name="Grigoriev I.V."/>
            <person name="Spatafora J.W."/>
            <person name="Aime M.C."/>
        </authorList>
    </citation>
    <scope>NUCLEOTIDE SEQUENCE [LARGE SCALE GENOMIC DNA]</scope>
    <source>
        <strain evidence="4 5">MCA 4718</strain>
    </source>
</reference>
<keyword evidence="1" id="KW-0863">Zinc-finger</keyword>
<dbReference type="GO" id="GO:0008270">
    <property type="term" value="F:zinc ion binding"/>
    <property type="evidence" value="ECO:0007669"/>
    <property type="project" value="UniProtKB-KW"/>
</dbReference>
<feature type="region of interest" description="Disordered" evidence="2">
    <location>
        <begin position="157"/>
        <end position="211"/>
    </location>
</feature>
<dbReference type="Proteomes" id="UP000245942">
    <property type="component" value="Unassembled WGS sequence"/>
</dbReference>
<feature type="compositionally biased region" description="Low complexity" evidence="2">
    <location>
        <begin position="507"/>
        <end position="516"/>
    </location>
</feature>
<dbReference type="GeneID" id="37011568"/>
<evidence type="ECO:0000313" key="4">
    <source>
        <dbReference type="EMBL" id="PWN24214.1"/>
    </source>
</evidence>
<feature type="region of interest" description="Disordered" evidence="2">
    <location>
        <begin position="363"/>
        <end position="384"/>
    </location>
</feature>
<dbReference type="InterPro" id="IPR013087">
    <property type="entry name" value="Znf_C2H2_type"/>
</dbReference>
<feature type="region of interest" description="Disordered" evidence="2">
    <location>
        <begin position="229"/>
        <end position="256"/>
    </location>
</feature>
<feature type="domain" description="C2H2-type" evidence="3">
    <location>
        <begin position="264"/>
        <end position="287"/>
    </location>
</feature>
<evidence type="ECO:0000313" key="5">
    <source>
        <dbReference type="Proteomes" id="UP000245942"/>
    </source>
</evidence>
<organism evidence="4 5">
    <name type="scientific">Pseudomicrostroma glucosiphilum</name>
    <dbReference type="NCBI Taxonomy" id="1684307"/>
    <lineage>
        <taxon>Eukaryota</taxon>
        <taxon>Fungi</taxon>
        <taxon>Dikarya</taxon>
        <taxon>Basidiomycota</taxon>
        <taxon>Ustilaginomycotina</taxon>
        <taxon>Exobasidiomycetes</taxon>
        <taxon>Microstromatales</taxon>
        <taxon>Microstromatales incertae sedis</taxon>
        <taxon>Pseudomicrostroma</taxon>
    </lineage>
</organism>
<evidence type="ECO:0000256" key="1">
    <source>
        <dbReference type="PROSITE-ProRule" id="PRU00042"/>
    </source>
</evidence>
<evidence type="ECO:0000256" key="2">
    <source>
        <dbReference type="SAM" id="MobiDB-lite"/>
    </source>
</evidence>
<accession>A0A316UH12</accession>
<feature type="region of interest" description="Disordered" evidence="2">
    <location>
        <begin position="461"/>
        <end position="563"/>
    </location>
</feature>
<dbReference type="RefSeq" id="XP_025351374.1">
    <property type="nucleotide sequence ID" value="XM_025489834.1"/>
</dbReference>
<feature type="compositionally biased region" description="Low complexity" evidence="2">
    <location>
        <begin position="471"/>
        <end position="483"/>
    </location>
</feature>
<dbReference type="STRING" id="1684307.A0A316UH12"/>
<evidence type="ECO:0000259" key="3">
    <source>
        <dbReference type="PROSITE" id="PS50157"/>
    </source>
</evidence>
<keyword evidence="5" id="KW-1185">Reference proteome</keyword>
<sequence length="563" mass="57551">MPNSSSGFVPPPKGFFSPSPNKTVVSLNNGYPSTPQGASADRQGYSRSFGNGYTGDALAGSEPSSVPKGRSRPRRESIGQMRRKASDSATAAASAGGIGIAFASRTGQPIPTGRGGALPPNVSRAFSTSPRVGADGATPSSFSASLGSAAEALSLPPSVLNSGAKTGRPTGHTHFGQECYGPEPGEAIPPNPPASAEVNKNGGAVPASAPNSGSAAALLAAAANAAGNGATQGRRESISESMNGDEESLSSSARTAGGKELALHRCESCLKVYRHPSCLIKHRWEHTVYWKEASKFLMSKHQQVQLLEAAAILVNLDGDAQSLPDEKALWPAAVSPAASGLLGSDRVNFDKLMQRKAALRGRAPSISSSVQSPHREASYDADGASVASSVPRSVSGGLSPLNSFKSLGLNGTPPAGRLGNGNGYGSYSNYANGNGNGSYTTPYTFGSLGSHRLNSEIAHLALDEESDERNTAATTTSTKTAGTTGTGTSGTSSTSRTEGEEGGSSMGGSSPASSRSPAEEDDEDEVDEDDEEDVSGGSSLGGKRGEKRWGLHEDAIAEMDMDE</sequence>
<feature type="compositionally biased region" description="Basic and acidic residues" evidence="2">
    <location>
        <begin position="543"/>
        <end position="555"/>
    </location>
</feature>
<dbReference type="OrthoDB" id="2152896at2759"/>
<protein>
    <recommendedName>
        <fullName evidence="3">C2H2-type domain-containing protein</fullName>
    </recommendedName>
</protein>
<gene>
    <name evidence="4" type="ORF">BCV69DRAFT_23153</name>
</gene>
<proteinExistence type="predicted"/>
<keyword evidence="1" id="KW-0479">Metal-binding</keyword>
<name>A0A316UH12_9BASI</name>
<dbReference type="PROSITE" id="PS00028">
    <property type="entry name" value="ZINC_FINGER_C2H2_1"/>
    <property type="match status" value="1"/>
</dbReference>